<comment type="caution">
    <text evidence="1">The sequence shown here is derived from an EMBL/GenBank/DDBJ whole genome shotgun (WGS) entry which is preliminary data.</text>
</comment>
<name>A0A6M1T115_9BACT</name>
<evidence type="ECO:0000313" key="1">
    <source>
        <dbReference type="EMBL" id="NGP87647.1"/>
    </source>
</evidence>
<dbReference type="PANTHER" id="PTHR38471">
    <property type="entry name" value="FOUR HELIX BUNDLE PROTEIN"/>
    <property type="match status" value="1"/>
</dbReference>
<dbReference type="InterPro" id="IPR036583">
    <property type="entry name" value="23S_rRNA_IVS_sf"/>
</dbReference>
<dbReference type="SUPFAM" id="SSF158446">
    <property type="entry name" value="IVS-encoded protein-like"/>
    <property type="match status" value="1"/>
</dbReference>
<dbReference type="PANTHER" id="PTHR38471:SF2">
    <property type="entry name" value="FOUR HELIX BUNDLE PROTEIN"/>
    <property type="match status" value="1"/>
</dbReference>
<dbReference type="Pfam" id="PF05635">
    <property type="entry name" value="23S_rRNA_IVP"/>
    <property type="match status" value="1"/>
</dbReference>
<keyword evidence="2" id="KW-1185">Reference proteome</keyword>
<dbReference type="NCBIfam" id="TIGR02436">
    <property type="entry name" value="four helix bundle protein"/>
    <property type="match status" value="1"/>
</dbReference>
<dbReference type="Proteomes" id="UP000479132">
    <property type="component" value="Unassembled WGS sequence"/>
</dbReference>
<protein>
    <submittedName>
        <fullName evidence="1">Four helix bundle protein</fullName>
    </submittedName>
</protein>
<dbReference type="AlphaFoldDB" id="A0A6M1T115"/>
<dbReference type="Gene3D" id="1.20.1440.60">
    <property type="entry name" value="23S rRNA-intervening sequence"/>
    <property type="match status" value="1"/>
</dbReference>
<dbReference type="EMBL" id="JAALLS010000004">
    <property type="protein sequence ID" value="NGP87647.1"/>
    <property type="molecule type" value="Genomic_DNA"/>
</dbReference>
<proteinExistence type="predicted"/>
<accession>A0A6M1T115</accession>
<sequence length="78" mass="9021">MNVYRYSLFLSDIAWNDISELAQNKILISSCDQLYRSAGSVSANIAEGYSRKSKLDQARFYEYALGSARECRGWYFKM</sequence>
<organism evidence="1 2">
    <name type="scientific">Fodinibius halophilus</name>
    <dbReference type="NCBI Taxonomy" id="1736908"/>
    <lineage>
        <taxon>Bacteria</taxon>
        <taxon>Pseudomonadati</taxon>
        <taxon>Balneolota</taxon>
        <taxon>Balneolia</taxon>
        <taxon>Balneolales</taxon>
        <taxon>Balneolaceae</taxon>
        <taxon>Fodinibius</taxon>
    </lineage>
</organism>
<evidence type="ECO:0000313" key="2">
    <source>
        <dbReference type="Proteomes" id="UP000479132"/>
    </source>
</evidence>
<reference evidence="1 2" key="1">
    <citation type="submission" date="2020-02" db="EMBL/GenBank/DDBJ databases">
        <title>Aliifodinibius halophilus 2W32, complete genome.</title>
        <authorList>
            <person name="Li Y."/>
            <person name="Wu S."/>
        </authorList>
    </citation>
    <scope>NUCLEOTIDE SEQUENCE [LARGE SCALE GENOMIC DNA]</scope>
    <source>
        <strain evidence="1 2">2W32</strain>
    </source>
</reference>
<gene>
    <name evidence="1" type="ORF">G3569_04720</name>
</gene>
<dbReference type="InterPro" id="IPR012657">
    <property type="entry name" value="23S_rRNA-intervening_sequence"/>
</dbReference>